<dbReference type="AlphaFoldDB" id="A0A8E2EIQ5"/>
<feature type="domain" description="GH16" evidence="3">
    <location>
        <begin position="39"/>
        <end position="291"/>
    </location>
</feature>
<keyword evidence="5" id="KW-1185">Reference proteome</keyword>
<dbReference type="PANTHER" id="PTHR10963:SF24">
    <property type="entry name" value="GLYCOSIDASE C21B10.07-RELATED"/>
    <property type="match status" value="1"/>
</dbReference>
<feature type="chain" id="PRO_5034353239" evidence="2">
    <location>
        <begin position="23"/>
        <end position="487"/>
    </location>
</feature>
<protein>
    <submittedName>
        <fullName evidence="4">Glycoside hydrolase family 16 protein</fullName>
    </submittedName>
</protein>
<gene>
    <name evidence="4" type="ORF">K432DRAFT_288408</name>
</gene>
<dbReference type="EMBL" id="KV744832">
    <property type="protein sequence ID" value="OCK84681.1"/>
    <property type="molecule type" value="Genomic_DNA"/>
</dbReference>
<reference evidence="4 5" key="1">
    <citation type="journal article" date="2016" name="Nat. Commun.">
        <title>Ectomycorrhizal ecology is imprinted in the genome of the dominant symbiotic fungus Cenococcum geophilum.</title>
        <authorList>
            <consortium name="DOE Joint Genome Institute"/>
            <person name="Peter M."/>
            <person name="Kohler A."/>
            <person name="Ohm R.A."/>
            <person name="Kuo A."/>
            <person name="Krutzmann J."/>
            <person name="Morin E."/>
            <person name="Arend M."/>
            <person name="Barry K.W."/>
            <person name="Binder M."/>
            <person name="Choi C."/>
            <person name="Clum A."/>
            <person name="Copeland A."/>
            <person name="Grisel N."/>
            <person name="Haridas S."/>
            <person name="Kipfer T."/>
            <person name="LaButti K."/>
            <person name="Lindquist E."/>
            <person name="Lipzen A."/>
            <person name="Maire R."/>
            <person name="Meier B."/>
            <person name="Mihaltcheva S."/>
            <person name="Molinier V."/>
            <person name="Murat C."/>
            <person name="Poggeler S."/>
            <person name="Quandt C.A."/>
            <person name="Sperisen C."/>
            <person name="Tritt A."/>
            <person name="Tisserant E."/>
            <person name="Crous P.W."/>
            <person name="Henrissat B."/>
            <person name="Nehls U."/>
            <person name="Egli S."/>
            <person name="Spatafora J.W."/>
            <person name="Grigoriev I.V."/>
            <person name="Martin F.M."/>
        </authorList>
    </citation>
    <scope>NUCLEOTIDE SEQUENCE [LARGE SCALE GENOMIC DNA]</scope>
    <source>
        <strain evidence="4 5">CBS 459.81</strain>
    </source>
</reference>
<dbReference type="Pfam" id="PF26113">
    <property type="entry name" value="GH16_XgeA"/>
    <property type="match status" value="1"/>
</dbReference>
<dbReference type="GO" id="GO:0004553">
    <property type="term" value="F:hydrolase activity, hydrolyzing O-glycosyl compounds"/>
    <property type="evidence" value="ECO:0007669"/>
    <property type="project" value="InterPro"/>
</dbReference>
<evidence type="ECO:0000313" key="5">
    <source>
        <dbReference type="Proteomes" id="UP000250266"/>
    </source>
</evidence>
<evidence type="ECO:0000259" key="3">
    <source>
        <dbReference type="PROSITE" id="PS51762"/>
    </source>
</evidence>
<dbReference type="PROSITE" id="PS51762">
    <property type="entry name" value="GH16_2"/>
    <property type="match status" value="1"/>
</dbReference>
<dbReference type="Gene3D" id="2.60.120.200">
    <property type="match status" value="1"/>
</dbReference>
<evidence type="ECO:0000256" key="1">
    <source>
        <dbReference type="SAM" id="MobiDB-lite"/>
    </source>
</evidence>
<accession>A0A8E2EIQ5</accession>
<proteinExistence type="predicted"/>
<dbReference type="CDD" id="cd02181">
    <property type="entry name" value="GH16_fungal_Lam16A_glucanase"/>
    <property type="match status" value="1"/>
</dbReference>
<dbReference type="GO" id="GO:0009251">
    <property type="term" value="P:glucan catabolic process"/>
    <property type="evidence" value="ECO:0007669"/>
    <property type="project" value="TreeGrafter"/>
</dbReference>
<dbReference type="InterPro" id="IPR050546">
    <property type="entry name" value="Glycosyl_Hydrlase_16"/>
</dbReference>
<name>A0A8E2EIQ5_9PEZI</name>
<dbReference type="SUPFAM" id="SSF49899">
    <property type="entry name" value="Concanavalin A-like lectins/glucanases"/>
    <property type="match status" value="1"/>
</dbReference>
<organism evidence="4 5">
    <name type="scientific">Lepidopterella palustris CBS 459.81</name>
    <dbReference type="NCBI Taxonomy" id="1314670"/>
    <lineage>
        <taxon>Eukaryota</taxon>
        <taxon>Fungi</taxon>
        <taxon>Dikarya</taxon>
        <taxon>Ascomycota</taxon>
        <taxon>Pezizomycotina</taxon>
        <taxon>Dothideomycetes</taxon>
        <taxon>Pleosporomycetidae</taxon>
        <taxon>Mytilinidiales</taxon>
        <taxon>Argynnaceae</taxon>
        <taxon>Lepidopterella</taxon>
    </lineage>
</organism>
<dbReference type="OrthoDB" id="192832at2759"/>
<evidence type="ECO:0000313" key="4">
    <source>
        <dbReference type="EMBL" id="OCK84681.1"/>
    </source>
</evidence>
<dbReference type="Proteomes" id="UP000250266">
    <property type="component" value="Unassembled WGS sequence"/>
</dbReference>
<feature type="region of interest" description="Disordered" evidence="1">
    <location>
        <begin position="343"/>
        <end position="375"/>
    </location>
</feature>
<keyword evidence="4" id="KW-0378">Hydrolase</keyword>
<dbReference type="PANTHER" id="PTHR10963">
    <property type="entry name" value="GLYCOSYL HYDROLASE-RELATED"/>
    <property type="match status" value="1"/>
</dbReference>
<keyword evidence="2" id="KW-0732">Signal</keyword>
<dbReference type="InterPro" id="IPR013320">
    <property type="entry name" value="ConA-like_dom_sf"/>
</dbReference>
<sequence>MLSHSLLQLLILFYLSIFSARAIYLLEDEYTPSNFFSKFDFFTEPDPTGGWVQFVDESTAVYQKLIRTYYSNVYIGVDSVNVYPIGAPGRPSIRLQSKTSYTHGLFILDLEHMPVGCGAWPAWWTLGPNWPNNGEIDIIERVNLMTQNGVALHANNCSITGNDQTGTLSHSDYCHSPSNIGCGSLLTEQSNYGAGFNANGGGLDPTPTILPKPTLIYAMEWTSTSILVWFFPRQNIPPSIAIGRPDPSQFGTPSATFQGACDIDSLFSNHSVVFDTTFCGSYAGSVYASSSCPQTTGKDSMGSCVDYVANHPEGLAEAYWLIGSMRVYQQAFVDPELPLPGLVSQAPPPQSKLTSAASISASLADGGTSSPSTPTVLEPEVAVERPSPVAAEVPAAAPRQPVVVETEMAIAASSLTVYEVSIAIAATTTALESEMPVAAPTPTSESYWESSYGDEPIDVYAEPDGVYEGWEDSHLDMPLVENSWCSG</sequence>
<dbReference type="InterPro" id="IPR000757">
    <property type="entry name" value="Beta-glucanase-like"/>
</dbReference>
<feature type="compositionally biased region" description="Low complexity" evidence="1">
    <location>
        <begin position="355"/>
        <end position="364"/>
    </location>
</feature>
<evidence type="ECO:0000256" key="2">
    <source>
        <dbReference type="SAM" id="SignalP"/>
    </source>
</evidence>
<feature type="signal peptide" evidence="2">
    <location>
        <begin position="1"/>
        <end position="22"/>
    </location>
</feature>